<evidence type="ECO:0000256" key="1">
    <source>
        <dbReference type="SAM" id="MobiDB-lite"/>
    </source>
</evidence>
<comment type="caution">
    <text evidence="3">The sequence shown here is derived from an EMBL/GenBank/DDBJ whole genome shotgun (WGS) entry which is preliminary data.</text>
</comment>
<dbReference type="Proteomes" id="UP000666915">
    <property type="component" value="Unassembled WGS sequence"/>
</dbReference>
<dbReference type="RefSeq" id="WP_208265928.1">
    <property type="nucleotide sequence ID" value="NZ_BAAAGM010000026.1"/>
</dbReference>
<dbReference type="EMBL" id="JAGEOK010000005">
    <property type="protein sequence ID" value="MBO2437593.1"/>
    <property type="molecule type" value="Genomic_DNA"/>
</dbReference>
<feature type="region of interest" description="Disordered" evidence="1">
    <location>
        <begin position="1"/>
        <end position="23"/>
    </location>
</feature>
<evidence type="ECO:0000259" key="2">
    <source>
        <dbReference type="Pfam" id="PF07883"/>
    </source>
</evidence>
<evidence type="ECO:0000313" key="3">
    <source>
        <dbReference type="EMBL" id="MBO2437593.1"/>
    </source>
</evidence>
<proteinExistence type="predicted"/>
<feature type="compositionally biased region" description="Pro residues" evidence="1">
    <location>
        <begin position="126"/>
        <end position="139"/>
    </location>
</feature>
<dbReference type="Pfam" id="PF07883">
    <property type="entry name" value="Cupin_2"/>
    <property type="match status" value="1"/>
</dbReference>
<feature type="region of interest" description="Disordered" evidence="1">
    <location>
        <begin position="117"/>
        <end position="139"/>
    </location>
</feature>
<dbReference type="InterPro" id="IPR052044">
    <property type="entry name" value="PKS_Associated_Protein"/>
</dbReference>
<sequence length="139" mass="14902">MSGLTKVSMEDVSPSRRLGGGIRPLLSPTSVGATAGFLGTMSLDRGDFVAAHYHPFSEEFIFVAEGSVLLRIDEDELLLGTHEAAMVPKTRSHRIENASASPALLVFQMAPLAPTPEQGHVEVEPVPYPDAPPPSLRTR</sequence>
<gene>
    <name evidence="3" type="ORF">J4557_08695</name>
</gene>
<keyword evidence="4" id="KW-1185">Reference proteome</keyword>
<reference evidence="3 4" key="1">
    <citation type="submission" date="2021-03" db="EMBL/GenBank/DDBJ databases">
        <authorList>
            <person name="Kanchanasin P."/>
            <person name="Saeng-In P."/>
            <person name="Phongsopitanun W."/>
            <person name="Yuki M."/>
            <person name="Kudo T."/>
            <person name="Ohkuma M."/>
            <person name="Tanasupawat S."/>
        </authorList>
    </citation>
    <scope>NUCLEOTIDE SEQUENCE [LARGE SCALE GENOMIC DNA]</scope>
    <source>
        <strain evidence="3 4">L46</strain>
    </source>
</reference>
<dbReference type="InterPro" id="IPR014710">
    <property type="entry name" value="RmlC-like_jellyroll"/>
</dbReference>
<accession>A0ABS3QUD5</accession>
<dbReference type="Gene3D" id="2.60.120.10">
    <property type="entry name" value="Jelly Rolls"/>
    <property type="match status" value="1"/>
</dbReference>
<dbReference type="SUPFAM" id="SSF51182">
    <property type="entry name" value="RmlC-like cupins"/>
    <property type="match status" value="1"/>
</dbReference>
<dbReference type="InterPro" id="IPR011051">
    <property type="entry name" value="RmlC_Cupin_sf"/>
</dbReference>
<dbReference type="PANTHER" id="PTHR36114:SF1">
    <property type="entry name" value="16.7 KDA PROTEIN IN WHIE LOCUS"/>
    <property type="match status" value="1"/>
</dbReference>
<dbReference type="PANTHER" id="PTHR36114">
    <property type="entry name" value="16.7 KDA PROTEIN IN WHIE LOCUS"/>
    <property type="match status" value="1"/>
</dbReference>
<organism evidence="3 4">
    <name type="scientific">Actinomadura nitritigenes</name>
    <dbReference type="NCBI Taxonomy" id="134602"/>
    <lineage>
        <taxon>Bacteria</taxon>
        <taxon>Bacillati</taxon>
        <taxon>Actinomycetota</taxon>
        <taxon>Actinomycetes</taxon>
        <taxon>Streptosporangiales</taxon>
        <taxon>Thermomonosporaceae</taxon>
        <taxon>Actinomadura</taxon>
    </lineage>
</organism>
<feature type="domain" description="Cupin type-2" evidence="2">
    <location>
        <begin position="41"/>
        <end position="106"/>
    </location>
</feature>
<protein>
    <submittedName>
        <fullName evidence="3">Cupin domain-containing protein</fullName>
    </submittedName>
</protein>
<evidence type="ECO:0000313" key="4">
    <source>
        <dbReference type="Proteomes" id="UP000666915"/>
    </source>
</evidence>
<name>A0ABS3QUD5_9ACTN</name>
<dbReference type="InterPro" id="IPR013096">
    <property type="entry name" value="Cupin_2"/>
</dbReference>